<proteinExistence type="predicted"/>
<sequence length="274" mass="31475">MRSRAMLSVEKQILYLISSTRDIDVKTLVDIYEARDVSPQIIRNTLSRLKKDGYIESTERSRYAVTPLGSEFIQTINRKPLLIEQQWDGVWHMVMFEVPEADRKKRDAFRGGLLQLGFGLLYKSVYISPWDYTEDVLLLADNLGITDWVTLGKGSFVHNGITPEKAGEIWSLNSLNEVYLTKQEWIHSRFSPSLESLLKEKPVDDRALFVRFLELGEIIAELGLSDPILPEELLPEGWIGRSCFLEYQRLLRTIAGAIPEESAYRVFVNRFTAS</sequence>
<dbReference type="InterPro" id="IPR036390">
    <property type="entry name" value="WH_DNA-bd_sf"/>
</dbReference>
<organism evidence="3 4">
    <name type="scientific">Paenibacillus zeisoli</name>
    <dbReference type="NCBI Taxonomy" id="2496267"/>
    <lineage>
        <taxon>Bacteria</taxon>
        <taxon>Bacillati</taxon>
        <taxon>Bacillota</taxon>
        <taxon>Bacilli</taxon>
        <taxon>Bacillales</taxon>
        <taxon>Paenibacillaceae</taxon>
        <taxon>Paenibacillus</taxon>
    </lineage>
</organism>
<dbReference type="Gene3D" id="3.30.70.2650">
    <property type="match status" value="1"/>
</dbReference>
<dbReference type="Proteomes" id="UP000272464">
    <property type="component" value="Unassembled WGS sequence"/>
</dbReference>
<dbReference type="GO" id="GO:0006351">
    <property type="term" value="P:DNA-templated transcription"/>
    <property type="evidence" value="ECO:0007669"/>
    <property type="project" value="InterPro"/>
</dbReference>
<dbReference type="InterPro" id="IPR036388">
    <property type="entry name" value="WH-like_DNA-bd_sf"/>
</dbReference>
<feature type="domain" description="Transcriptional repressor PaaX-like C-terminal" evidence="1">
    <location>
        <begin position="170"/>
        <end position="243"/>
    </location>
</feature>
<dbReference type="Gene3D" id="1.10.10.10">
    <property type="entry name" value="Winged helix-like DNA-binding domain superfamily/Winged helix DNA-binding domain"/>
    <property type="match status" value="1"/>
</dbReference>
<evidence type="ECO:0000259" key="2">
    <source>
        <dbReference type="Pfam" id="PF20803"/>
    </source>
</evidence>
<evidence type="ECO:0000313" key="3">
    <source>
        <dbReference type="EMBL" id="RUT30512.1"/>
    </source>
</evidence>
<keyword evidence="4" id="KW-1185">Reference proteome</keyword>
<dbReference type="OrthoDB" id="2270427at2"/>
<dbReference type="Pfam" id="PF08223">
    <property type="entry name" value="PaaX_C"/>
    <property type="match status" value="1"/>
</dbReference>
<dbReference type="SUPFAM" id="SSF46785">
    <property type="entry name" value="Winged helix' DNA-binding domain"/>
    <property type="match status" value="1"/>
</dbReference>
<dbReference type="AlphaFoldDB" id="A0A3S1D543"/>
<gene>
    <name evidence="3" type="ORF">EJP77_11795</name>
</gene>
<feature type="domain" description="Transcriptional repressor PaaX-like central Cas2-like" evidence="2">
    <location>
        <begin position="85"/>
        <end position="160"/>
    </location>
</feature>
<dbReference type="InterPro" id="IPR048846">
    <property type="entry name" value="PaaX-like_central"/>
</dbReference>
<accession>A0A3S1D543</accession>
<dbReference type="Pfam" id="PF20803">
    <property type="entry name" value="PaaX_M"/>
    <property type="match status" value="1"/>
</dbReference>
<dbReference type="PIRSF" id="PIRSF020623">
    <property type="entry name" value="PaaX"/>
    <property type="match status" value="1"/>
</dbReference>
<name>A0A3S1D543_9BACL</name>
<comment type="caution">
    <text evidence="3">The sequence shown here is derived from an EMBL/GenBank/DDBJ whole genome shotgun (WGS) entry which is preliminary data.</text>
</comment>
<dbReference type="PANTHER" id="PTHR30319">
    <property type="entry name" value="PHENYLACETIC ACID REGULATOR-RELATED TRANSCRIPTIONAL REPRESSOR"/>
    <property type="match status" value="1"/>
</dbReference>
<dbReference type="PANTHER" id="PTHR30319:SF1">
    <property type="entry name" value="TRANSCRIPTIONAL REPRESSOR PAAX"/>
    <property type="match status" value="1"/>
</dbReference>
<reference evidence="3 4" key="1">
    <citation type="submission" date="2018-12" db="EMBL/GenBank/DDBJ databases">
        <authorList>
            <person name="Sun L."/>
            <person name="Chen Z."/>
        </authorList>
    </citation>
    <scope>NUCLEOTIDE SEQUENCE [LARGE SCALE GENOMIC DNA]</scope>
    <source>
        <strain evidence="3 4">3-5-3</strain>
    </source>
</reference>
<dbReference type="InterPro" id="IPR013225">
    <property type="entry name" value="PaaX_C"/>
</dbReference>
<dbReference type="EMBL" id="RZNX01000004">
    <property type="protein sequence ID" value="RUT30512.1"/>
    <property type="molecule type" value="Genomic_DNA"/>
</dbReference>
<evidence type="ECO:0000313" key="4">
    <source>
        <dbReference type="Proteomes" id="UP000272464"/>
    </source>
</evidence>
<dbReference type="InterPro" id="IPR011965">
    <property type="entry name" value="PaaX_trns_reg"/>
</dbReference>
<protein>
    <submittedName>
        <fullName evidence="3">PaaX family transcriptional regulator</fullName>
    </submittedName>
</protein>
<evidence type="ECO:0000259" key="1">
    <source>
        <dbReference type="Pfam" id="PF08223"/>
    </source>
</evidence>